<reference evidence="2 3" key="1">
    <citation type="submission" date="2020-05" db="EMBL/GenBank/DDBJ databases">
        <title>FDA dAtabase for Regulatory Grade micrObial Sequences (FDA-ARGOS): Supporting development and validation of Infectious Disease Dx tests.</title>
        <authorList>
            <person name="Sproer C."/>
            <person name="Gronow S."/>
            <person name="Severitt S."/>
            <person name="Schroder I."/>
            <person name="Tallon L."/>
            <person name="Sadzewicz L."/>
            <person name="Zhao X."/>
            <person name="Vavikolanu K."/>
            <person name="Mehta A."/>
            <person name="Aluvathingal J."/>
            <person name="Nadendla S."/>
            <person name="Myers T."/>
            <person name="Yan Y."/>
            <person name="Sichtig H."/>
        </authorList>
    </citation>
    <scope>NUCLEOTIDE SEQUENCE [LARGE SCALE GENOMIC DNA]</scope>
    <source>
        <strain evidence="2 3">FDAARGOS_787</strain>
    </source>
</reference>
<feature type="transmembrane region" description="Helical" evidence="1">
    <location>
        <begin position="367"/>
        <end position="388"/>
    </location>
</feature>
<protein>
    <recommendedName>
        <fullName evidence="4">Oligosaccharide repeat unit polymerase</fullName>
    </recommendedName>
</protein>
<keyword evidence="1" id="KW-1133">Transmembrane helix</keyword>
<proteinExistence type="predicted"/>
<feature type="transmembrane region" description="Helical" evidence="1">
    <location>
        <begin position="108"/>
        <end position="127"/>
    </location>
</feature>
<feature type="transmembrane region" description="Helical" evidence="1">
    <location>
        <begin position="258"/>
        <end position="277"/>
    </location>
</feature>
<evidence type="ECO:0008006" key="4">
    <source>
        <dbReference type="Google" id="ProtNLM"/>
    </source>
</evidence>
<dbReference type="EMBL" id="CP054569">
    <property type="protein sequence ID" value="QKQ50565.1"/>
    <property type="molecule type" value="Genomic_DNA"/>
</dbReference>
<keyword evidence="1" id="KW-0812">Transmembrane</keyword>
<evidence type="ECO:0000256" key="1">
    <source>
        <dbReference type="SAM" id="Phobius"/>
    </source>
</evidence>
<feature type="transmembrane region" description="Helical" evidence="1">
    <location>
        <begin position="216"/>
        <end position="246"/>
    </location>
</feature>
<keyword evidence="1" id="KW-0472">Membrane</keyword>
<evidence type="ECO:0000313" key="3">
    <source>
        <dbReference type="Proteomes" id="UP000509782"/>
    </source>
</evidence>
<feature type="transmembrane region" description="Helical" evidence="1">
    <location>
        <begin position="400"/>
        <end position="433"/>
    </location>
</feature>
<sequence length="448" mass="50205">MPAFPPSSPARSRFILLCAVLFYGFSISVAHALYLSSEQAYWGFFEPSLDAAKITAMVMMLAIPTLAMPVRFDRASSVILLLLFLLVFVPAVVINLENYDDSMERYGFLMGSLAFGMALLFSTVRVFGAEPADTPVYSPSKRIAKLFFLAWLICCLLLLAIYRDSMSLQSLSDVYGQREKGAATSLAVGYAQVYFAYIFSPFLFAYGLANRRRLALVAALCGFLITYMITAERTVFLLPVAMFVLYKIARFRFMRARHVTALIASFSTLTLLIAFFWRSVGALEKLGFYFLTRLLAYPGVFVAQYYDLFSRLGYTYWSHVSGVNRFVTTPNLLDYDKKWPMLGRILAERSFNVESNSNASLFATDGAAALGPVGIVVISILLACWLILLDRATRDWNRRFVLPLLLPIGLALVNVSFFTMLTSFGGIIWLLFFYGAKVTGTNPAHLRH</sequence>
<dbReference type="Proteomes" id="UP000509782">
    <property type="component" value="Chromosome"/>
</dbReference>
<dbReference type="RefSeq" id="WP_174717293.1">
    <property type="nucleotide sequence ID" value="NZ_CP054569.1"/>
</dbReference>
<gene>
    <name evidence="2" type="ORF">FOC81_29170</name>
</gene>
<accession>A0A6N0JTY8</accession>
<feature type="transmembrane region" description="Helical" evidence="1">
    <location>
        <begin position="77"/>
        <end position="96"/>
    </location>
</feature>
<name>A0A6N0JTY8_ACHDE</name>
<feature type="transmembrane region" description="Helical" evidence="1">
    <location>
        <begin position="143"/>
        <end position="162"/>
    </location>
</feature>
<evidence type="ECO:0000313" key="2">
    <source>
        <dbReference type="EMBL" id="QKQ50565.1"/>
    </source>
</evidence>
<feature type="transmembrane region" description="Helical" evidence="1">
    <location>
        <begin position="182"/>
        <end position="204"/>
    </location>
</feature>
<organism evidence="2 3">
    <name type="scientific">Achromobacter denitrificans</name>
    <name type="common">Alcaligenes denitrificans</name>
    <dbReference type="NCBI Taxonomy" id="32002"/>
    <lineage>
        <taxon>Bacteria</taxon>
        <taxon>Pseudomonadati</taxon>
        <taxon>Pseudomonadota</taxon>
        <taxon>Betaproteobacteria</taxon>
        <taxon>Burkholderiales</taxon>
        <taxon>Alcaligenaceae</taxon>
        <taxon>Achromobacter</taxon>
    </lineage>
</organism>
<dbReference type="AlphaFoldDB" id="A0A6N0JTY8"/>